<organism evidence="7 8">
    <name type="scientific">Orbilia ellipsospora</name>
    <dbReference type="NCBI Taxonomy" id="2528407"/>
    <lineage>
        <taxon>Eukaryota</taxon>
        <taxon>Fungi</taxon>
        <taxon>Dikarya</taxon>
        <taxon>Ascomycota</taxon>
        <taxon>Pezizomycotina</taxon>
        <taxon>Orbiliomycetes</taxon>
        <taxon>Orbiliales</taxon>
        <taxon>Orbiliaceae</taxon>
        <taxon>Orbilia</taxon>
    </lineage>
</organism>
<feature type="transmembrane region" description="Helical" evidence="6">
    <location>
        <begin position="46"/>
        <end position="65"/>
    </location>
</feature>
<dbReference type="InterPro" id="IPR051415">
    <property type="entry name" value="LAAT-1"/>
</dbReference>
<sequence>MMFLPSSFPNAFFPSCSGQTVAITSFDAASNASRCDELKSPSTTNFIISCGLIFWTIASYIPQYARIIRRQSAEGLSTLYILLGAFSGVCAVANILVLPSSQVDMGCCRTNSTYPCIAGLLGMVQVINGVALFWGVMFLYVYYAREEAEAERTGRRPSMSSEFRTYRRANKAWYVLIFVFAWALLIMLVSAIILHRFPWYAQNWADFLGVLVAGLACTQWLPQVFTTWHLGHLGSLSVAMLALSTPSTWIFAVSMIARVGFEGWSAWIVYVLVGSMQLILIATAILFAIRDYQHGEPGKNTIETGIQGNAWLDSYSISSEEGDYQVDDDSMVAPDERMSLLGGKKGRGSLSKFLGIGMQQHLQQYMREQQEEEDPHGIKHSYSFPR</sequence>
<feature type="transmembrane region" description="Helical" evidence="6">
    <location>
        <begin position="207"/>
        <end position="226"/>
    </location>
</feature>
<evidence type="ECO:0000256" key="6">
    <source>
        <dbReference type="SAM" id="Phobius"/>
    </source>
</evidence>
<feature type="transmembrane region" description="Helical" evidence="6">
    <location>
        <begin position="238"/>
        <end position="261"/>
    </location>
</feature>
<dbReference type="EMBL" id="JAVHJO010000002">
    <property type="protein sequence ID" value="KAK6542387.1"/>
    <property type="molecule type" value="Genomic_DNA"/>
</dbReference>
<feature type="transmembrane region" description="Helical" evidence="6">
    <location>
        <begin position="117"/>
        <end position="143"/>
    </location>
</feature>
<comment type="subcellular location">
    <subcellularLocation>
        <location evidence="1">Membrane</location>
        <topology evidence="1">Multi-pass membrane protein</topology>
    </subcellularLocation>
</comment>
<dbReference type="Pfam" id="PF04193">
    <property type="entry name" value="PQ-loop"/>
    <property type="match status" value="1"/>
</dbReference>
<feature type="transmembrane region" description="Helical" evidence="6">
    <location>
        <begin position="267"/>
        <end position="289"/>
    </location>
</feature>
<feature type="transmembrane region" description="Helical" evidence="6">
    <location>
        <begin position="77"/>
        <end position="97"/>
    </location>
</feature>
<evidence type="ECO:0000256" key="3">
    <source>
        <dbReference type="ARBA" id="ARBA00022989"/>
    </source>
</evidence>
<keyword evidence="4 6" id="KW-0472">Membrane</keyword>
<comment type="caution">
    <text evidence="7">The sequence shown here is derived from an EMBL/GenBank/DDBJ whole genome shotgun (WGS) entry which is preliminary data.</text>
</comment>
<keyword evidence="8" id="KW-1185">Reference proteome</keyword>
<reference evidence="7 8" key="1">
    <citation type="submission" date="2019-10" db="EMBL/GenBank/DDBJ databases">
        <authorList>
            <person name="Palmer J.M."/>
        </authorList>
    </citation>
    <scope>NUCLEOTIDE SEQUENCE [LARGE SCALE GENOMIC DNA]</scope>
    <source>
        <strain evidence="7 8">TWF694</strain>
    </source>
</reference>
<feature type="transmembrane region" description="Helical" evidence="6">
    <location>
        <begin position="173"/>
        <end position="195"/>
    </location>
</feature>
<gene>
    <name evidence="7" type="ORF">TWF694_006343</name>
</gene>
<proteinExistence type="predicted"/>
<dbReference type="AlphaFoldDB" id="A0AAV9XJX8"/>
<keyword evidence="3 6" id="KW-1133">Transmembrane helix</keyword>
<dbReference type="InterPro" id="IPR006603">
    <property type="entry name" value="PQ-loop_rpt"/>
</dbReference>
<evidence type="ECO:0008006" key="9">
    <source>
        <dbReference type="Google" id="ProtNLM"/>
    </source>
</evidence>
<dbReference type="PANTHER" id="PTHR16201">
    <property type="entry name" value="SEVEN TRANSMEMBRANE PROTEIN 1-RELATED"/>
    <property type="match status" value="1"/>
</dbReference>
<dbReference type="PANTHER" id="PTHR16201:SF11">
    <property type="entry name" value="PQ-LOOP REPEAT-CONTAINING PROTEIN"/>
    <property type="match status" value="1"/>
</dbReference>
<keyword evidence="2 6" id="KW-0812">Transmembrane</keyword>
<name>A0AAV9XJX8_9PEZI</name>
<evidence type="ECO:0000256" key="5">
    <source>
        <dbReference type="SAM" id="MobiDB-lite"/>
    </source>
</evidence>
<evidence type="ECO:0000256" key="1">
    <source>
        <dbReference type="ARBA" id="ARBA00004141"/>
    </source>
</evidence>
<evidence type="ECO:0000256" key="4">
    <source>
        <dbReference type="ARBA" id="ARBA00023136"/>
    </source>
</evidence>
<dbReference type="Gene3D" id="1.20.1280.290">
    <property type="match status" value="1"/>
</dbReference>
<evidence type="ECO:0000313" key="7">
    <source>
        <dbReference type="EMBL" id="KAK6542387.1"/>
    </source>
</evidence>
<evidence type="ECO:0000256" key="2">
    <source>
        <dbReference type="ARBA" id="ARBA00022692"/>
    </source>
</evidence>
<dbReference type="Proteomes" id="UP001365542">
    <property type="component" value="Unassembled WGS sequence"/>
</dbReference>
<dbReference type="GO" id="GO:0016020">
    <property type="term" value="C:membrane"/>
    <property type="evidence" value="ECO:0007669"/>
    <property type="project" value="UniProtKB-SubCell"/>
</dbReference>
<feature type="region of interest" description="Disordered" evidence="5">
    <location>
        <begin position="366"/>
        <end position="386"/>
    </location>
</feature>
<accession>A0AAV9XJX8</accession>
<dbReference type="SMART" id="SM00679">
    <property type="entry name" value="CTNS"/>
    <property type="match status" value="2"/>
</dbReference>
<evidence type="ECO:0000313" key="8">
    <source>
        <dbReference type="Proteomes" id="UP001365542"/>
    </source>
</evidence>
<protein>
    <recommendedName>
        <fullName evidence="9">PQ loop repeat protein</fullName>
    </recommendedName>
</protein>